<keyword evidence="1" id="KW-1015">Disulfide bond</keyword>
<dbReference type="SUPFAM" id="SSF56436">
    <property type="entry name" value="C-type lectin-like"/>
    <property type="match status" value="2"/>
</dbReference>
<protein>
    <recommendedName>
        <fullName evidence="3">C-type lectin domain-containing protein</fullName>
    </recommendedName>
</protein>
<dbReference type="OrthoDB" id="7773875at2759"/>
<feature type="chain" id="PRO_5035748182" description="C-type lectin domain-containing protein" evidence="2">
    <location>
        <begin position="19"/>
        <end position="282"/>
    </location>
</feature>
<dbReference type="EMBL" id="CADEPI010000168">
    <property type="protein sequence ID" value="CAB3378571.1"/>
    <property type="molecule type" value="Genomic_DNA"/>
</dbReference>
<dbReference type="CDD" id="cd00037">
    <property type="entry name" value="CLECT"/>
    <property type="match status" value="2"/>
</dbReference>
<dbReference type="SMART" id="SM00034">
    <property type="entry name" value="CLECT"/>
    <property type="match status" value="2"/>
</dbReference>
<dbReference type="InterPro" id="IPR018378">
    <property type="entry name" value="C-type_lectin_CS"/>
</dbReference>
<feature type="domain" description="C-type lectin" evidence="3">
    <location>
        <begin position="161"/>
        <end position="273"/>
    </location>
</feature>
<evidence type="ECO:0000256" key="1">
    <source>
        <dbReference type="ARBA" id="ARBA00023157"/>
    </source>
</evidence>
<dbReference type="Proteomes" id="UP000494165">
    <property type="component" value="Unassembled WGS sequence"/>
</dbReference>
<keyword evidence="2" id="KW-0732">Signal</keyword>
<feature type="signal peptide" evidence="2">
    <location>
        <begin position="1"/>
        <end position="18"/>
    </location>
</feature>
<organism evidence="4 5">
    <name type="scientific">Cloeon dipterum</name>
    <dbReference type="NCBI Taxonomy" id="197152"/>
    <lineage>
        <taxon>Eukaryota</taxon>
        <taxon>Metazoa</taxon>
        <taxon>Ecdysozoa</taxon>
        <taxon>Arthropoda</taxon>
        <taxon>Hexapoda</taxon>
        <taxon>Insecta</taxon>
        <taxon>Pterygota</taxon>
        <taxon>Palaeoptera</taxon>
        <taxon>Ephemeroptera</taxon>
        <taxon>Pisciforma</taxon>
        <taxon>Baetidae</taxon>
        <taxon>Cloeon</taxon>
    </lineage>
</organism>
<dbReference type="InterPro" id="IPR001304">
    <property type="entry name" value="C-type_lectin-like"/>
</dbReference>
<comment type="caution">
    <text evidence="4">The sequence shown here is derived from an EMBL/GenBank/DDBJ whole genome shotgun (WGS) entry which is preliminary data.</text>
</comment>
<evidence type="ECO:0000313" key="5">
    <source>
        <dbReference type="Proteomes" id="UP000494165"/>
    </source>
</evidence>
<dbReference type="Gene3D" id="3.10.100.10">
    <property type="entry name" value="Mannose-Binding Protein A, subunit A"/>
    <property type="match status" value="2"/>
</dbReference>
<accession>A0A8S1D4C6</accession>
<dbReference type="InterPro" id="IPR016187">
    <property type="entry name" value="CTDL_fold"/>
</dbReference>
<proteinExistence type="predicted"/>
<dbReference type="PROSITE" id="PS50041">
    <property type="entry name" value="C_TYPE_LECTIN_2"/>
    <property type="match status" value="2"/>
</dbReference>
<dbReference type="Pfam" id="PF00059">
    <property type="entry name" value="Lectin_C"/>
    <property type="match status" value="2"/>
</dbReference>
<evidence type="ECO:0000256" key="2">
    <source>
        <dbReference type="SAM" id="SignalP"/>
    </source>
</evidence>
<gene>
    <name evidence="4" type="ORF">CLODIP_2_CD10251</name>
</gene>
<feature type="domain" description="C-type lectin" evidence="3">
    <location>
        <begin position="33"/>
        <end position="145"/>
    </location>
</feature>
<dbReference type="InterPro" id="IPR016186">
    <property type="entry name" value="C-type_lectin-like/link_sf"/>
</dbReference>
<sequence>MLFKSFLAIGGTFLFVQAFSLSARVSFKELVTINGTEYYIDSNGFTTSDAKLTCNSMNMSLISFDEPSEYETIQDWLLQNNLQTFWFWTSGIRSVNSETWIWGSTGENITDFTWAAGQPDINPGQFDTCIDFRANSQGWEDDECSIYLFGIICLLRDYVTINGTEYYIDNFGVSRDEAKADCDSRNMTLLAFDEPNEWENARVWLLFNGYDWDWFWTSAIRHVNSTTWIWESTGEEVTEFFWGADQPDITPGELETCLDFRVRNGGWDDDDCSIYLLGFICE</sequence>
<dbReference type="PROSITE" id="PS00615">
    <property type="entry name" value="C_TYPE_LECTIN_1"/>
    <property type="match status" value="1"/>
</dbReference>
<name>A0A8S1D4C6_9INSE</name>
<evidence type="ECO:0000259" key="3">
    <source>
        <dbReference type="PROSITE" id="PS50041"/>
    </source>
</evidence>
<keyword evidence="5" id="KW-1185">Reference proteome</keyword>
<dbReference type="AlphaFoldDB" id="A0A8S1D4C6"/>
<reference evidence="4 5" key="1">
    <citation type="submission" date="2020-04" db="EMBL/GenBank/DDBJ databases">
        <authorList>
            <person name="Alioto T."/>
            <person name="Alioto T."/>
            <person name="Gomez Garrido J."/>
        </authorList>
    </citation>
    <scope>NUCLEOTIDE SEQUENCE [LARGE SCALE GENOMIC DNA]</scope>
</reference>
<evidence type="ECO:0000313" key="4">
    <source>
        <dbReference type="EMBL" id="CAB3378571.1"/>
    </source>
</evidence>